<dbReference type="Proteomes" id="UP000218418">
    <property type="component" value="Chromosome"/>
</dbReference>
<sequence length="149" mass="16073">MGLSADALDNDLFNAATEGSAITTNLNARKGDRLSFDWNYLTNDTFDDYAFFVANGVVTRLADLTNTNNASSFFDSETGKRTFNYTFANAGNYQVGIGVVDIGDFNSTSALQISNAQTEPVPEPFTILGTAVAGGFGVMLRRKRSKKQA</sequence>
<keyword evidence="2" id="KW-1185">Reference proteome</keyword>
<evidence type="ECO:0000313" key="1">
    <source>
        <dbReference type="EMBL" id="BAY85281.1"/>
    </source>
</evidence>
<evidence type="ECO:0008006" key="3">
    <source>
        <dbReference type="Google" id="ProtNLM"/>
    </source>
</evidence>
<gene>
    <name evidence="1" type="ORF">NIES267_47800</name>
</gene>
<dbReference type="InterPro" id="IPR013424">
    <property type="entry name" value="Ice-binding_C"/>
</dbReference>
<dbReference type="NCBIfam" id="TIGR04155">
    <property type="entry name" value="cyano_PEP"/>
    <property type="match status" value="1"/>
</dbReference>
<name>A0A1Z4LVW5_9CYAN</name>
<proteinExistence type="predicted"/>
<dbReference type="InterPro" id="IPR026374">
    <property type="entry name" value="Cyano_PEP"/>
</dbReference>
<organism evidence="1 2">
    <name type="scientific">Calothrix parasitica NIES-267</name>
    <dbReference type="NCBI Taxonomy" id="1973488"/>
    <lineage>
        <taxon>Bacteria</taxon>
        <taxon>Bacillati</taxon>
        <taxon>Cyanobacteriota</taxon>
        <taxon>Cyanophyceae</taxon>
        <taxon>Nostocales</taxon>
        <taxon>Calotrichaceae</taxon>
        <taxon>Calothrix</taxon>
    </lineage>
</organism>
<evidence type="ECO:0000313" key="2">
    <source>
        <dbReference type="Proteomes" id="UP000218418"/>
    </source>
</evidence>
<accession>A0A1Z4LVW5</accession>
<dbReference type="AlphaFoldDB" id="A0A1Z4LVW5"/>
<dbReference type="EMBL" id="AP018227">
    <property type="protein sequence ID" value="BAY85281.1"/>
    <property type="molecule type" value="Genomic_DNA"/>
</dbReference>
<protein>
    <recommendedName>
        <fullName evidence="3">PEP-CTERM protein-sorting domain-containing protein</fullName>
    </recommendedName>
</protein>
<reference evidence="1 2" key="1">
    <citation type="submission" date="2017-06" db="EMBL/GenBank/DDBJ databases">
        <title>Genome sequencing of cyanobaciteial culture collection at National Institute for Environmental Studies (NIES).</title>
        <authorList>
            <person name="Hirose Y."/>
            <person name="Shimura Y."/>
            <person name="Fujisawa T."/>
            <person name="Nakamura Y."/>
            <person name="Kawachi M."/>
        </authorList>
    </citation>
    <scope>NUCLEOTIDE SEQUENCE [LARGE SCALE GENOMIC DNA]</scope>
    <source>
        <strain evidence="1 2">NIES-267</strain>
    </source>
</reference>
<dbReference type="NCBIfam" id="TIGR02595">
    <property type="entry name" value="PEP_CTERM"/>
    <property type="match status" value="1"/>
</dbReference>